<protein>
    <submittedName>
        <fullName evidence="2">Transposable element P transposase</fullName>
    </submittedName>
</protein>
<gene>
    <name evidence="2" type="primary">T_9</name>
    <name evidence="2" type="ORF">g.2004</name>
</gene>
<dbReference type="Pfam" id="PF21787">
    <property type="entry name" value="TNP-like_RNaseH_N"/>
    <property type="match status" value="1"/>
</dbReference>
<evidence type="ECO:0000313" key="2">
    <source>
        <dbReference type="EMBL" id="MBY72385.1"/>
    </source>
</evidence>
<sequence>MNEILLLNYYKSPSAYKFLRNIQINLPGVSTIRRLISSNKFKPGLNSNILKQLTLKVGSMSDEEKYCTLVFDEMKIKKFLEYSKYLDVVEGYEDLGTKRCSNALATQAMVFLIRGMYSSWKMPVSYFLSATSMKATILSKLIVDHVQQLMNCGLKVRAIVCDQGPNNRSAFNKLNLTKEKPWFIVNNIKIFAIYDVYHIFLKM</sequence>
<feature type="domain" description="Transposable element P transposase-like RNase H" evidence="1">
    <location>
        <begin position="41"/>
        <end position="174"/>
    </location>
</feature>
<name>A0A2S2Q3S0_9HEMI</name>
<proteinExistence type="predicted"/>
<reference evidence="2" key="1">
    <citation type="submission" date="2018-04" db="EMBL/GenBank/DDBJ databases">
        <title>Transcriptome assembly of Sipha flava.</title>
        <authorList>
            <person name="Scully E.D."/>
            <person name="Geib S.M."/>
            <person name="Palmer N.A."/>
            <person name="Koch K."/>
            <person name="Bradshaw J."/>
            <person name="Heng-Moss T."/>
            <person name="Sarath G."/>
        </authorList>
    </citation>
    <scope>NUCLEOTIDE SEQUENCE</scope>
</reference>
<dbReference type="AlphaFoldDB" id="A0A2S2Q3S0"/>
<accession>A0A2S2Q3S0</accession>
<organism evidence="2">
    <name type="scientific">Sipha flava</name>
    <name type="common">yellow sugarcane aphid</name>
    <dbReference type="NCBI Taxonomy" id="143950"/>
    <lineage>
        <taxon>Eukaryota</taxon>
        <taxon>Metazoa</taxon>
        <taxon>Ecdysozoa</taxon>
        <taxon>Arthropoda</taxon>
        <taxon>Hexapoda</taxon>
        <taxon>Insecta</taxon>
        <taxon>Pterygota</taxon>
        <taxon>Neoptera</taxon>
        <taxon>Paraneoptera</taxon>
        <taxon>Hemiptera</taxon>
        <taxon>Sternorrhyncha</taxon>
        <taxon>Aphidomorpha</taxon>
        <taxon>Aphidoidea</taxon>
        <taxon>Aphididae</taxon>
        <taxon>Sipha</taxon>
    </lineage>
</organism>
<dbReference type="InterPro" id="IPR048365">
    <property type="entry name" value="TNP-like_RNaseH_N"/>
</dbReference>
<evidence type="ECO:0000259" key="1">
    <source>
        <dbReference type="Pfam" id="PF21787"/>
    </source>
</evidence>
<dbReference type="EMBL" id="GGMS01003182">
    <property type="protein sequence ID" value="MBY72385.1"/>
    <property type="molecule type" value="Transcribed_RNA"/>
</dbReference>